<dbReference type="AlphaFoldDB" id="Q8KAG4"/>
<dbReference type="STRING" id="194439.CT2198"/>
<sequence length="49" mass="5270">MLGQFARFWTFTPASNGKALARAFGFYDNALRGGEVGPGNGFAVRCVKD</sequence>
<organism evidence="1 2">
    <name type="scientific">Chlorobaculum tepidum (strain ATCC 49652 / DSM 12025 / NBRC 103806 / TLS)</name>
    <name type="common">Chlorobium tepidum</name>
    <dbReference type="NCBI Taxonomy" id="194439"/>
    <lineage>
        <taxon>Bacteria</taxon>
        <taxon>Pseudomonadati</taxon>
        <taxon>Chlorobiota</taxon>
        <taxon>Chlorobiia</taxon>
        <taxon>Chlorobiales</taxon>
        <taxon>Chlorobiaceae</taxon>
        <taxon>Chlorobaculum</taxon>
    </lineage>
</organism>
<dbReference type="EnsemblBacteria" id="AAM73414">
    <property type="protein sequence ID" value="AAM73414"/>
    <property type="gene ID" value="CT2198"/>
</dbReference>
<evidence type="ECO:0000313" key="1">
    <source>
        <dbReference type="EMBL" id="AAM73414.1"/>
    </source>
</evidence>
<dbReference type="KEGG" id="cte:CT2198"/>
<keyword evidence="2" id="KW-1185">Reference proteome</keyword>
<dbReference type="EMBL" id="AE006470">
    <property type="protein sequence ID" value="AAM73414.1"/>
    <property type="molecule type" value="Genomic_DNA"/>
</dbReference>
<dbReference type="OrthoDB" id="9805760at2"/>
<accession>Q8KAG4</accession>
<dbReference type="HOGENOM" id="CLU_3133825_0_0_10"/>
<name>Q8KAG4_CHLTE</name>
<evidence type="ECO:0000313" key="2">
    <source>
        <dbReference type="Proteomes" id="UP000001007"/>
    </source>
</evidence>
<proteinExistence type="predicted"/>
<reference evidence="1 2" key="1">
    <citation type="journal article" date="2002" name="Proc. Natl. Acad. Sci. U.S.A.">
        <title>The complete genome sequence of Chlorobium tepidum TLS, a photosynthetic, anaerobic, green-sulfur bacterium.</title>
        <authorList>
            <person name="Eisen J.A."/>
            <person name="Nelson K.E."/>
            <person name="Paulsen I.T."/>
            <person name="Heidelberg J.F."/>
            <person name="Wu M."/>
            <person name="Dodson R.J."/>
            <person name="Deboy R."/>
            <person name="Gwinn M.L."/>
            <person name="Nelson W.C."/>
            <person name="Haft D.H."/>
            <person name="Hickey E.K."/>
            <person name="Peterson J.D."/>
            <person name="Durkin A.S."/>
            <person name="Kolonay J.L."/>
            <person name="Yang F."/>
            <person name="Holt I."/>
            <person name="Umayam L.A."/>
            <person name="Mason T."/>
            <person name="Brenner M."/>
            <person name="Shea T.P."/>
            <person name="Parksey D."/>
            <person name="Nierman W.C."/>
            <person name="Feldblyum T.V."/>
            <person name="Hansen C.L."/>
            <person name="Craven M.B."/>
            <person name="Radune D."/>
            <person name="Vamathevan J."/>
            <person name="Khouri H."/>
            <person name="White O."/>
            <person name="Gruber T.M."/>
            <person name="Ketchum K.A."/>
            <person name="Venter J.C."/>
            <person name="Tettelin H."/>
            <person name="Bryant D.A."/>
            <person name="Fraser C.M."/>
        </authorList>
    </citation>
    <scope>NUCLEOTIDE SEQUENCE [LARGE SCALE GENOMIC DNA]</scope>
    <source>
        <strain evidence="2">ATCC 49652 / DSM 12025 / NBRC 103806 / TLS</strain>
    </source>
</reference>
<dbReference type="Proteomes" id="UP000001007">
    <property type="component" value="Chromosome"/>
</dbReference>
<protein>
    <submittedName>
        <fullName evidence="1">Uncharacterized protein</fullName>
    </submittedName>
</protein>
<gene>
    <name evidence="1" type="ordered locus">CT2198</name>
</gene>